<dbReference type="GO" id="GO:0008982">
    <property type="term" value="F:protein-N(PI)-phosphohistidine-sugar phosphotransferase activity"/>
    <property type="evidence" value="ECO:0007669"/>
    <property type="project" value="InterPro"/>
</dbReference>
<dbReference type="Pfam" id="PF05043">
    <property type="entry name" value="Mga"/>
    <property type="match status" value="1"/>
</dbReference>
<dbReference type="GO" id="GO:0009401">
    <property type="term" value="P:phosphoenolpyruvate-dependent sugar phosphotransferase system"/>
    <property type="evidence" value="ECO:0007669"/>
    <property type="project" value="InterPro"/>
</dbReference>
<dbReference type="Pfam" id="PF08279">
    <property type="entry name" value="HTH_11"/>
    <property type="match status" value="1"/>
</dbReference>
<dbReference type="Pfam" id="PF00359">
    <property type="entry name" value="PTS_EIIA_2"/>
    <property type="match status" value="1"/>
</dbReference>
<evidence type="ECO:0000256" key="1">
    <source>
        <dbReference type="ARBA" id="ARBA00022679"/>
    </source>
</evidence>
<dbReference type="Gene3D" id="3.40.930.10">
    <property type="entry name" value="Mannitol-specific EII, Chain A"/>
    <property type="match status" value="1"/>
</dbReference>
<keyword evidence="4" id="KW-0010">Activator</keyword>
<dbReference type="Proteomes" id="UP000298653">
    <property type="component" value="Chromosome"/>
</dbReference>
<dbReference type="OrthoDB" id="3175596at2"/>
<gene>
    <name evidence="9" type="ORF">AR1Y2_0365</name>
</gene>
<evidence type="ECO:0000259" key="8">
    <source>
        <dbReference type="PROSITE" id="PS51372"/>
    </source>
</evidence>
<sequence>MERYNKRLIKILHFFLENEKRITGASIALSVGVSTRTVRNDIKELNRILEDHGAEITSEIGQGYKLVVADQRKFDVLKKQIQKEETSKPFQNIIPSDSEERVNYIISRLLLHSLNSGERIDFFDLEEELFVSTSTLKKDLRTIDGILKKHDLRISDTKKEGMRVVGQETKIRFCISEYIFNSQKVTGDLGNKFYKDIFSSEEVENLRVILMEAITDFNLRLTDIAFRNLLVHSLIMLKRFEKKRHVKYEENDIELFSGTKEFRCAQQIIHEIYRKLDVSLGDEVYYLTQHLISSQRFLIENLDGDYEYKEEIEEILKTIRQGTGIDLSDDNQLINGLAMHLSAALQRLRFDMNIRNEFLDSIKNLYPLAFELAVVAGEVIEKKHKLKAKESEIGFLAMHFGAALERKGLNQKQKPKKVVLVCIAGIATALLLKEKLQHKFGQYIEIIKSCPVQEVDQELVDSADLVLTTVELQEFQSEKIKKINLFLNDEDLNHLATVITDSGNQMKMIDYSSIFRKELFFTGMEFKDKQEILEFMTDAMVEKGYINGKIKKSIFKREEMATTELGSLVAIPHALFNDMEEAAVSVMVLKKPVIWENEKVQVILMLNIPQSKYDVWEIVFKNLYQFLIGNSGVAKFVKQPCYKQFIEDLLKQEEKLKEASRRI</sequence>
<dbReference type="Gene3D" id="1.10.10.10">
    <property type="entry name" value="Winged helix-like DNA-binding domain superfamily/Winged helix DNA-binding domain"/>
    <property type="match status" value="1"/>
</dbReference>
<dbReference type="CDD" id="cd05568">
    <property type="entry name" value="PTS_IIB_bgl_like"/>
    <property type="match status" value="1"/>
</dbReference>
<feature type="domain" description="PTS EIIB type-2" evidence="7">
    <location>
        <begin position="416"/>
        <end position="507"/>
    </location>
</feature>
<dbReference type="GO" id="GO:0006355">
    <property type="term" value="P:regulation of DNA-templated transcription"/>
    <property type="evidence" value="ECO:0007669"/>
    <property type="project" value="InterPro"/>
</dbReference>
<dbReference type="InterPro" id="IPR050661">
    <property type="entry name" value="BglG_antiterminators"/>
</dbReference>
<reference evidence="9 10" key="1">
    <citation type="submission" date="2019-05" db="EMBL/GenBank/DDBJ databases">
        <title>Complete genome sequencing of Anaerostipes rhamnosivorans.</title>
        <authorList>
            <person name="Bui T.P.N."/>
            <person name="de Vos W.M."/>
        </authorList>
    </citation>
    <scope>NUCLEOTIDE SEQUENCE [LARGE SCALE GENOMIC DNA]</scope>
    <source>
        <strain evidence="9 10">1y2</strain>
    </source>
</reference>
<feature type="domain" description="PRD" evidence="8">
    <location>
        <begin position="303"/>
        <end position="410"/>
    </location>
</feature>
<evidence type="ECO:0000313" key="10">
    <source>
        <dbReference type="Proteomes" id="UP000298653"/>
    </source>
</evidence>
<dbReference type="InterPro" id="IPR036388">
    <property type="entry name" value="WH-like_DNA-bd_sf"/>
</dbReference>
<dbReference type="InterPro" id="IPR013011">
    <property type="entry name" value="PTS_EIIB_2"/>
</dbReference>
<dbReference type="RefSeq" id="WP_137327442.1">
    <property type="nucleotide sequence ID" value="NZ_CP040058.1"/>
</dbReference>
<protein>
    <submittedName>
        <fullName evidence="9">Transcriptional antiterminator of lichenan operon, BglG family</fullName>
    </submittedName>
</protein>
<dbReference type="PANTHER" id="PTHR30185:SF13">
    <property type="entry name" value="LICABCH OPERON REGULATOR-RELATED"/>
    <property type="match status" value="1"/>
</dbReference>
<evidence type="ECO:0000259" key="7">
    <source>
        <dbReference type="PROSITE" id="PS51099"/>
    </source>
</evidence>
<dbReference type="Gene3D" id="1.10.1790.10">
    <property type="entry name" value="PRD domain"/>
    <property type="match status" value="2"/>
</dbReference>
<dbReference type="AlphaFoldDB" id="A0A4P8IF74"/>
<evidence type="ECO:0000256" key="5">
    <source>
        <dbReference type="ARBA" id="ARBA00023163"/>
    </source>
</evidence>
<name>A0A4P8IF74_9FIRM</name>
<dbReference type="SUPFAM" id="SSF46785">
    <property type="entry name" value="Winged helix' DNA-binding domain"/>
    <property type="match status" value="1"/>
</dbReference>
<dbReference type="Pfam" id="PF02302">
    <property type="entry name" value="PTS_IIB"/>
    <property type="match status" value="1"/>
</dbReference>
<dbReference type="EMBL" id="CP040058">
    <property type="protein sequence ID" value="QCP33819.1"/>
    <property type="molecule type" value="Genomic_DNA"/>
</dbReference>
<proteinExistence type="predicted"/>
<evidence type="ECO:0000256" key="2">
    <source>
        <dbReference type="ARBA" id="ARBA00022737"/>
    </source>
</evidence>
<evidence type="ECO:0000313" key="9">
    <source>
        <dbReference type="EMBL" id="QCP33819.1"/>
    </source>
</evidence>
<keyword evidence="5" id="KW-0804">Transcription</keyword>
<keyword evidence="2" id="KW-0677">Repeat</keyword>
<dbReference type="Pfam" id="PF00874">
    <property type="entry name" value="PRD"/>
    <property type="match status" value="2"/>
</dbReference>
<evidence type="ECO:0000256" key="3">
    <source>
        <dbReference type="ARBA" id="ARBA00023015"/>
    </source>
</evidence>
<dbReference type="InterPro" id="IPR002178">
    <property type="entry name" value="PTS_EIIA_type-2_dom"/>
</dbReference>
<keyword evidence="3" id="KW-0805">Transcription regulation</keyword>
<evidence type="ECO:0000259" key="6">
    <source>
        <dbReference type="PROSITE" id="PS51094"/>
    </source>
</evidence>
<dbReference type="SUPFAM" id="SSF63520">
    <property type="entry name" value="PTS-regulatory domain, PRD"/>
    <property type="match status" value="2"/>
</dbReference>
<dbReference type="PANTHER" id="PTHR30185">
    <property type="entry name" value="CRYPTIC BETA-GLUCOSIDE BGL OPERON ANTITERMINATOR"/>
    <property type="match status" value="1"/>
</dbReference>
<dbReference type="Gene3D" id="3.40.50.2300">
    <property type="match status" value="1"/>
</dbReference>
<dbReference type="SUPFAM" id="SSF52794">
    <property type="entry name" value="PTS system IIB component-like"/>
    <property type="match status" value="1"/>
</dbReference>
<accession>A0A4P8IF74</accession>
<dbReference type="PROSITE" id="PS51372">
    <property type="entry name" value="PRD_2"/>
    <property type="match status" value="2"/>
</dbReference>
<organism evidence="9 10">
    <name type="scientific">Anaerostipes rhamnosivorans</name>
    <dbReference type="NCBI Taxonomy" id="1229621"/>
    <lineage>
        <taxon>Bacteria</taxon>
        <taxon>Bacillati</taxon>
        <taxon>Bacillota</taxon>
        <taxon>Clostridia</taxon>
        <taxon>Lachnospirales</taxon>
        <taxon>Lachnospiraceae</taxon>
        <taxon>Anaerostipes</taxon>
    </lineage>
</organism>
<evidence type="ECO:0000256" key="4">
    <source>
        <dbReference type="ARBA" id="ARBA00023159"/>
    </source>
</evidence>
<dbReference type="PROSITE" id="PS51094">
    <property type="entry name" value="PTS_EIIA_TYPE_2"/>
    <property type="match status" value="1"/>
</dbReference>
<dbReference type="InterPro" id="IPR007737">
    <property type="entry name" value="Mga_HTH"/>
</dbReference>
<dbReference type="SUPFAM" id="SSF55804">
    <property type="entry name" value="Phoshotransferase/anion transport protein"/>
    <property type="match status" value="1"/>
</dbReference>
<feature type="domain" description="PRD" evidence="8">
    <location>
        <begin position="197"/>
        <end position="301"/>
    </location>
</feature>
<dbReference type="InterPro" id="IPR036634">
    <property type="entry name" value="PRD_sf"/>
</dbReference>
<dbReference type="InterPro" id="IPR036095">
    <property type="entry name" value="PTS_EIIB-like_sf"/>
</dbReference>
<dbReference type="PROSITE" id="PS51099">
    <property type="entry name" value="PTS_EIIB_TYPE_2"/>
    <property type="match status" value="1"/>
</dbReference>
<dbReference type="InterPro" id="IPR011608">
    <property type="entry name" value="PRD"/>
</dbReference>
<keyword evidence="10" id="KW-1185">Reference proteome</keyword>
<dbReference type="InterPro" id="IPR036390">
    <property type="entry name" value="WH_DNA-bd_sf"/>
</dbReference>
<keyword evidence="1" id="KW-0808">Transferase</keyword>
<feature type="domain" description="PTS EIIA type-2" evidence="6">
    <location>
        <begin position="513"/>
        <end position="653"/>
    </location>
</feature>
<dbReference type="InterPro" id="IPR013196">
    <property type="entry name" value="HTH_11"/>
</dbReference>
<dbReference type="InterPro" id="IPR003501">
    <property type="entry name" value="PTS_EIIB_2/3"/>
</dbReference>
<dbReference type="InterPro" id="IPR016152">
    <property type="entry name" value="PTrfase/Anion_transptr"/>
</dbReference>
<dbReference type="PROSITE" id="PS00372">
    <property type="entry name" value="PTS_EIIA_TYPE_2_HIS"/>
    <property type="match status" value="1"/>
</dbReference>
<dbReference type="KEGG" id="arf:AR1Y2_0365"/>